<reference evidence="2" key="1">
    <citation type="submission" date="2021-01" db="EMBL/GenBank/DDBJ databases">
        <authorList>
            <consortium name="Genoscope - CEA"/>
            <person name="William W."/>
        </authorList>
    </citation>
    <scope>NUCLEOTIDE SEQUENCE</scope>
</reference>
<evidence type="ECO:0000313" key="3">
    <source>
        <dbReference type="Proteomes" id="UP000689195"/>
    </source>
</evidence>
<accession>A0A8S1WN78</accession>
<dbReference type="EMBL" id="CAJJDO010000095">
    <property type="protein sequence ID" value="CAD8190157.1"/>
    <property type="molecule type" value="Genomic_DNA"/>
</dbReference>
<gene>
    <name evidence="2" type="ORF">PPENT_87.1.T0950163</name>
</gene>
<keyword evidence="1" id="KW-1133">Transmembrane helix</keyword>
<protein>
    <recommendedName>
        <fullName evidence="4">Transmembrane protein</fullName>
    </recommendedName>
</protein>
<keyword evidence="1" id="KW-0472">Membrane</keyword>
<proteinExistence type="predicted"/>
<sequence>MVYHTMKAVMAPRLKSEMNQMMILGRDQKSFIMVNMKMVIKFGKQKVLLLQLNYIFLIFLVYIWQFDYDSNQS</sequence>
<dbReference type="Proteomes" id="UP000689195">
    <property type="component" value="Unassembled WGS sequence"/>
</dbReference>
<name>A0A8S1WN78_9CILI</name>
<keyword evidence="1" id="KW-0812">Transmembrane</keyword>
<evidence type="ECO:0008006" key="4">
    <source>
        <dbReference type="Google" id="ProtNLM"/>
    </source>
</evidence>
<evidence type="ECO:0000313" key="2">
    <source>
        <dbReference type="EMBL" id="CAD8190157.1"/>
    </source>
</evidence>
<organism evidence="2 3">
    <name type="scientific">Paramecium pentaurelia</name>
    <dbReference type="NCBI Taxonomy" id="43138"/>
    <lineage>
        <taxon>Eukaryota</taxon>
        <taxon>Sar</taxon>
        <taxon>Alveolata</taxon>
        <taxon>Ciliophora</taxon>
        <taxon>Intramacronucleata</taxon>
        <taxon>Oligohymenophorea</taxon>
        <taxon>Peniculida</taxon>
        <taxon>Parameciidae</taxon>
        <taxon>Paramecium</taxon>
    </lineage>
</organism>
<comment type="caution">
    <text evidence="2">The sequence shown here is derived from an EMBL/GenBank/DDBJ whole genome shotgun (WGS) entry which is preliminary data.</text>
</comment>
<feature type="transmembrane region" description="Helical" evidence="1">
    <location>
        <begin position="47"/>
        <end position="66"/>
    </location>
</feature>
<evidence type="ECO:0000256" key="1">
    <source>
        <dbReference type="SAM" id="Phobius"/>
    </source>
</evidence>
<dbReference type="AlphaFoldDB" id="A0A8S1WN78"/>
<keyword evidence="3" id="KW-1185">Reference proteome</keyword>